<sequence length="59" mass="6611">MRRCGLRLGFLNFGWNSGRNDSGHGSGDSKTFQDIASAHAFIVSHEILREMRLYDAALQ</sequence>
<keyword evidence="2" id="KW-1185">Reference proteome</keyword>
<evidence type="ECO:0000313" key="2">
    <source>
        <dbReference type="Proteomes" id="UP001156905"/>
    </source>
</evidence>
<accession>A0ABQ6B7E2</accession>
<dbReference type="EMBL" id="BSOW01000021">
    <property type="protein sequence ID" value="GLR88855.1"/>
    <property type="molecule type" value="Genomic_DNA"/>
</dbReference>
<proteinExistence type="predicted"/>
<name>A0ABQ6B7E2_9BRAD</name>
<evidence type="ECO:0000313" key="1">
    <source>
        <dbReference type="EMBL" id="GLR88855.1"/>
    </source>
</evidence>
<dbReference type="Proteomes" id="UP001156905">
    <property type="component" value="Unassembled WGS sequence"/>
</dbReference>
<reference evidence="2" key="1">
    <citation type="journal article" date="2019" name="Int. J. Syst. Evol. Microbiol.">
        <title>The Global Catalogue of Microorganisms (GCM) 10K type strain sequencing project: providing services to taxonomists for standard genome sequencing and annotation.</title>
        <authorList>
            <consortium name="The Broad Institute Genomics Platform"/>
            <consortium name="The Broad Institute Genome Sequencing Center for Infectious Disease"/>
            <person name="Wu L."/>
            <person name="Ma J."/>
        </authorList>
    </citation>
    <scope>NUCLEOTIDE SEQUENCE [LARGE SCALE GENOMIC DNA]</scope>
    <source>
        <strain evidence="2">NBRC 102520</strain>
    </source>
</reference>
<protein>
    <submittedName>
        <fullName evidence="1">Uncharacterized protein</fullName>
    </submittedName>
</protein>
<organism evidence="1 2">
    <name type="scientific">Bradyrhizobium iriomotense</name>
    <dbReference type="NCBI Taxonomy" id="441950"/>
    <lineage>
        <taxon>Bacteria</taxon>
        <taxon>Pseudomonadati</taxon>
        <taxon>Pseudomonadota</taxon>
        <taxon>Alphaproteobacteria</taxon>
        <taxon>Hyphomicrobiales</taxon>
        <taxon>Nitrobacteraceae</taxon>
        <taxon>Bradyrhizobium</taxon>
    </lineage>
</organism>
<comment type="caution">
    <text evidence="1">The sequence shown here is derived from an EMBL/GenBank/DDBJ whole genome shotgun (WGS) entry which is preliminary data.</text>
</comment>
<gene>
    <name evidence="1" type="ORF">GCM10007857_55680</name>
</gene>